<organism evidence="1 2">
    <name type="scientific">Fumia xinanensis</name>
    <dbReference type="NCBI Taxonomy" id="2763659"/>
    <lineage>
        <taxon>Bacteria</taxon>
        <taxon>Bacillati</taxon>
        <taxon>Bacillota</taxon>
        <taxon>Clostridia</taxon>
        <taxon>Eubacteriales</taxon>
        <taxon>Oscillospiraceae</taxon>
        <taxon>Fumia</taxon>
    </lineage>
</organism>
<proteinExistence type="predicted"/>
<dbReference type="InterPro" id="IPR025394">
    <property type="entry name" value="DUF4127"/>
</dbReference>
<reference evidence="1" key="1">
    <citation type="submission" date="2020-08" db="EMBL/GenBank/DDBJ databases">
        <title>Genome public.</title>
        <authorList>
            <person name="Liu C."/>
            <person name="Sun Q."/>
        </authorList>
    </citation>
    <scope>NUCLEOTIDE SEQUENCE</scope>
    <source>
        <strain evidence="1">NSJ-33</strain>
    </source>
</reference>
<dbReference type="EMBL" id="JACRSV010000001">
    <property type="protein sequence ID" value="MBC8559238.1"/>
    <property type="molecule type" value="Genomic_DNA"/>
</dbReference>
<dbReference type="Proteomes" id="UP000610760">
    <property type="component" value="Unassembled WGS sequence"/>
</dbReference>
<dbReference type="AlphaFoldDB" id="A0A926E3U3"/>
<dbReference type="Pfam" id="PF13552">
    <property type="entry name" value="DUF4127"/>
    <property type="match status" value="1"/>
</dbReference>
<protein>
    <submittedName>
        <fullName evidence="1">DUF4127 family protein</fullName>
    </submittedName>
</protein>
<name>A0A926E3U3_9FIRM</name>
<comment type="caution">
    <text evidence="1">The sequence shown here is derived from an EMBL/GenBank/DDBJ whole genome shotgun (WGS) entry which is preliminary data.</text>
</comment>
<evidence type="ECO:0000313" key="2">
    <source>
        <dbReference type="Proteomes" id="UP000610760"/>
    </source>
</evidence>
<evidence type="ECO:0000313" key="1">
    <source>
        <dbReference type="EMBL" id="MBC8559238.1"/>
    </source>
</evidence>
<gene>
    <name evidence="1" type="ORF">H8710_04050</name>
</gene>
<keyword evidence="2" id="KW-1185">Reference proteome</keyword>
<dbReference type="RefSeq" id="WP_249294128.1">
    <property type="nucleotide sequence ID" value="NZ_JACRSV010000001.1"/>
</dbReference>
<accession>A0A926E3U3</accession>
<sequence>MTNVLYVPLDERACNYKFPQQLAQMSGCIRLLIPPESIMGYRKDPADCEALWQWLFDHAGQCQYAILSVDTLVYGNILNSRLHHRTMEDCERLLGNFRKLKALNPTLEIHAFSIVARVAAYNGSMEDPDYWETHGRDIWTYTILRDKLSRGEATAEERKEYTELVALIPPEYLNDFLTRRKVDRAVNLACVDLTHEGVFEMLTIPKDDTAEYGYAALDQMAISEKIREHRLMGRVLVYPGADELGCVLLARVFCRINSYTPRVYVRYSSTLGPLVIPIVEDRPLNEGIKAQITSLGGIVEDSATQSDCMLAVHSPGKEMIDSCFQDHKDLTFTSHINTDEFIRYINDYIDCQQKAVGVADVAFINGSDKEFMDYLLVSGTLHRVQSVGGWNTAMNTVGVVLAQTVIAAYRNRFDGDCGAYRLSEEFKMHDVVQDWLFQADALQTFFAAYKPKIDVFNLREHYEESYAFIGRELHRLIDEKFSGTYKGADIVLENLGCHWDGAQYIRFDLSLEGIAQRWNR</sequence>